<keyword evidence="2" id="KW-0604">Photosystem II</keyword>
<dbReference type="EMBL" id="WOFH01000019">
    <property type="protein sequence ID" value="MUN42184.1"/>
    <property type="molecule type" value="Genomic_DNA"/>
</dbReference>
<feature type="domain" description="NAD(P)-binding" evidence="3">
    <location>
        <begin position="6"/>
        <end position="138"/>
    </location>
</feature>
<dbReference type="InterPro" id="IPR036291">
    <property type="entry name" value="NAD(P)-bd_dom_sf"/>
</dbReference>
<evidence type="ECO:0000313" key="5">
    <source>
        <dbReference type="Proteomes" id="UP000432015"/>
    </source>
</evidence>
<dbReference type="RefSeq" id="WP_156221679.1">
    <property type="nucleotide sequence ID" value="NZ_WOFH01000019.1"/>
</dbReference>
<dbReference type="InterPro" id="IPR044256">
    <property type="entry name" value="HCF244-like"/>
</dbReference>
<keyword evidence="5" id="KW-1185">Reference proteome</keyword>
<organism evidence="4 5">
    <name type="scientific">Actinomadura litoris</name>
    <dbReference type="NCBI Taxonomy" id="2678616"/>
    <lineage>
        <taxon>Bacteria</taxon>
        <taxon>Bacillati</taxon>
        <taxon>Actinomycetota</taxon>
        <taxon>Actinomycetes</taxon>
        <taxon>Streptosporangiales</taxon>
        <taxon>Thermomonosporaceae</taxon>
        <taxon>Actinomadura</taxon>
    </lineage>
</organism>
<evidence type="ECO:0000256" key="1">
    <source>
        <dbReference type="ARBA" id="ARBA00022531"/>
    </source>
</evidence>
<evidence type="ECO:0000259" key="3">
    <source>
        <dbReference type="Pfam" id="PF13460"/>
    </source>
</evidence>
<reference evidence="4 5" key="1">
    <citation type="submission" date="2019-11" db="EMBL/GenBank/DDBJ databases">
        <authorList>
            <person name="Cao P."/>
        </authorList>
    </citation>
    <scope>NUCLEOTIDE SEQUENCE [LARGE SCALE GENOMIC DNA]</scope>
    <source>
        <strain evidence="4 5">NEAU-AAG5</strain>
    </source>
</reference>
<comment type="caution">
    <text evidence="4">The sequence shown here is derived from an EMBL/GenBank/DDBJ whole genome shotgun (WGS) entry which is preliminary data.</text>
</comment>
<dbReference type="Proteomes" id="UP000432015">
    <property type="component" value="Unassembled WGS sequence"/>
</dbReference>
<dbReference type="PANTHER" id="PTHR47128:SF2">
    <property type="entry name" value="PROTEIN HIGH CHLOROPHYLL FLUORESCENCE PHENOTYPE 244, CHLOROPLASTIC"/>
    <property type="match status" value="1"/>
</dbReference>
<dbReference type="SUPFAM" id="SSF51735">
    <property type="entry name" value="NAD(P)-binding Rossmann-fold domains"/>
    <property type="match status" value="1"/>
</dbReference>
<dbReference type="GO" id="GO:0009523">
    <property type="term" value="C:photosystem II"/>
    <property type="evidence" value="ECO:0007669"/>
    <property type="project" value="UniProtKB-KW"/>
</dbReference>
<accession>A0A7K1LCN6</accession>
<gene>
    <name evidence="4" type="ORF">GNZ18_37210</name>
</gene>
<dbReference type="Pfam" id="PF13460">
    <property type="entry name" value="NAD_binding_10"/>
    <property type="match status" value="1"/>
</dbReference>
<evidence type="ECO:0000313" key="4">
    <source>
        <dbReference type="EMBL" id="MUN42184.1"/>
    </source>
</evidence>
<keyword evidence="1" id="KW-0602">Photosynthesis</keyword>
<protein>
    <submittedName>
        <fullName evidence="4">NAD(P)H-binding protein</fullName>
    </submittedName>
</protein>
<evidence type="ECO:0000256" key="2">
    <source>
        <dbReference type="ARBA" id="ARBA00023276"/>
    </source>
</evidence>
<dbReference type="Gene3D" id="3.40.50.720">
    <property type="entry name" value="NAD(P)-binding Rossmann-like Domain"/>
    <property type="match status" value="1"/>
</dbReference>
<dbReference type="GO" id="GO:0015979">
    <property type="term" value="P:photosynthesis"/>
    <property type="evidence" value="ECO:0007669"/>
    <property type="project" value="UniProtKB-KW"/>
</dbReference>
<dbReference type="InterPro" id="IPR016040">
    <property type="entry name" value="NAD(P)-bd_dom"/>
</dbReference>
<sequence>MIIVTGASGTLGRPLTRALRAAGADVRGLSRGAREPADGMAWARGDLATGEGVRAALEGAETIVHCASDPRHPKSDLPAARNLIEAAREQGAPHLVYVSIVGVDRIPYRYYTIKHTVERMIEKSGLPYTILRATQFHSLPAAVLDYLSRAPGVMPLPTGLRCQPVEVAEVADRLAGFALGAGPARRADDMGGPEVLTLEEMARTYLLARGRRRTRLPLPVPGRAMRGFRAGLHLAPGGATGRRTWQEFLDASFPR</sequence>
<proteinExistence type="predicted"/>
<dbReference type="AlphaFoldDB" id="A0A7K1LCN6"/>
<name>A0A7K1LCN6_9ACTN</name>
<dbReference type="PANTHER" id="PTHR47128">
    <property type="match status" value="1"/>
</dbReference>